<dbReference type="PANTHER" id="PTHR48105">
    <property type="entry name" value="THIOREDOXIN REDUCTASE 1-RELATED-RELATED"/>
    <property type="match status" value="1"/>
</dbReference>
<evidence type="ECO:0000259" key="4">
    <source>
        <dbReference type="Pfam" id="PF07992"/>
    </source>
</evidence>
<accession>A0A1T4XWV2</accession>
<evidence type="ECO:0000313" key="5">
    <source>
        <dbReference type="EMBL" id="SKA94059.1"/>
    </source>
</evidence>
<dbReference type="Pfam" id="PF07992">
    <property type="entry name" value="Pyr_redox_2"/>
    <property type="match status" value="1"/>
</dbReference>
<feature type="domain" description="FAD/NAD(P)-binding" evidence="4">
    <location>
        <begin position="18"/>
        <end position="314"/>
    </location>
</feature>
<keyword evidence="2" id="KW-0560">Oxidoreductase</keyword>
<dbReference type="InterPro" id="IPR023753">
    <property type="entry name" value="FAD/NAD-binding_dom"/>
</dbReference>
<evidence type="ECO:0000256" key="1">
    <source>
        <dbReference type="ARBA" id="ARBA00022630"/>
    </source>
</evidence>
<dbReference type="EMBL" id="FUYG01000004">
    <property type="protein sequence ID" value="SKA94059.1"/>
    <property type="molecule type" value="Genomic_DNA"/>
</dbReference>
<comment type="catalytic activity">
    <reaction evidence="3">
        <text>[thioredoxin]-dithiol + NADP(+) = [thioredoxin]-disulfide + NADPH + H(+)</text>
        <dbReference type="Rhea" id="RHEA:20345"/>
        <dbReference type="Rhea" id="RHEA-COMP:10698"/>
        <dbReference type="Rhea" id="RHEA-COMP:10700"/>
        <dbReference type="ChEBI" id="CHEBI:15378"/>
        <dbReference type="ChEBI" id="CHEBI:29950"/>
        <dbReference type="ChEBI" id="CHEBI:50058"/>
        <dbReference type="ChEBI" id="CHEBI:57783"/>
        <dbReference type="ChEBI" id="CHEBI:58349"/>
        <dbReference type="EC" id="1.8.1.9"/>
    </reaction>
</comment>
<dbReference type="SUPFAM" id="SSF51905">
    <property type="entry name" value="FAD/NAD(P)-binding domain"/>
    <property type="match status" value="1"/>
</dbReference>
<dbReference type="Proteomes" id="UP000189735">
    <property type="component" value="Unassembled WGS sequence"/>
</dbReference>
<sequence length="329" mass="34479">MIEISRPQAAAPVEGHVDCVIIGAGPAGMSAGLNLVRARRKVLLIDSNRPRHSATLKSHGFLTRDGVSPLELRKTGRAEFEAYPMASFQQALVTSVSVSDAAGTPAEQLRDRPEYRVQATAIRGGGAVDVTASAVLIASGLSETLPALPSVRAYYGSSLHSCVECDGFEKSDEPLALIGESDDLAERALLISQWSSDLIVFTNGVGTVSEADEAALAARGIRVERRAIADVVGDRSGLTGVQLVDGEVIPRTGGFVRPLWETKLEYAASLEIPETSDGWIEADADGRTDVAGIYAAGDVVPPGPHQLIVAAGEGARAAAVINRYLIGSL</sequence>
<dbReference type="Gene3D" id="3.50.50.60">
    <property type="entry name" value="FAD/NAD(P)-binding domain"/>
    <property type="match status" value="2"/>
</dbReference>
<gene>
    <name evidence="5" type="ORF">SAMN06295879_1886</name>
</gene>
<evidence type="ECO:0000256" key="2">
    <source>
        <dbReference type="ARBA" id="ARBA00023002"/>
    </source>
</evidence>
<reference evidence="6" key="1">
    <citation type="submission" date="2017-02" db="EMBL/GenBank/DDBJ databases">
        <authorList>
            <person name="Varghese N."/>
            <person name="Submissions S."/>
        </authorList>
    </citation>
    <scope>NUCLEOTIDE SEQUENCE [LARGE SCALE GENOMIC DNA]</scope>
    <source>
        <strain evidence="6">VKM Ac-2052</strain>
    </source>
</reference>
<evidence type="ECO:0000313" key="6">
    <source>
        <dbReference type="Proteomes" id="UP000189735"/>
    </source>
</evidence>
<dbReference type="InterPro" id="IPR050097">
    <property type="entry name" value="Ferredoxin-NADP_redctase_2"/>
</dbReference>
<name>A0A1T4XWV2_9MICO</name>
<dbReference type="PRINTS" id="PR00469">
    <property type="entry name" value="PNDRDTASEII"/>
</dbReference>
<dbReference type="InterPro" id="IPR036188">
    <property type="entry name" value="FAD/NAD-bd_sf"/>
</dbReference>
<proteinExistence type="predicted"/>
<organism evidence="5 6">
    <name type="scientific">Agreia bicolorata</name>
    <dbReference type="NCBI Taxonomy" id="110935"/>
    <lineage>
        <taxon>Bacteria</taxon>
        <taxon>Bacillati</taxon>
        <taxon>Actinomycetota</taxon>
        <taxon>Actinomycetes</taxon>
        <taxon>Micrococcales</taxon>
        <taxon>Microbacteriaceae</taxon>
        <taxon>Agreia</taxon>
    </lineage>
</organism>
<dbReference type="GO" id="GO:0004791">
    <property type="term" value="F:thioredoxin-disulfide reductase (NADPH) activity"/>
    <property type="evidence" value="ECO:0007669"/>
    <property type="project" value="UniProtKB-EC"/>
</dbReference>
<protein>
    <submittedName>
        <fullName evidence="5">Thioredoxin reductase</fullName>
    </submittedName>
</protein>
<keyword evidence="1" id="KW-0285">Flavoprotein</keyword>
<dbReference type="AlphaFoldDB" id="A0A1T4XWV2"/>
<dbReference type="PRINTS" id="PR00368">
    <property type="entry name" value="FADPNR"/>
</dbReference>
<evidence type="ECO:0000256" key="3">
    <source>
        <dbReference type="ARBA" id="ARBA00048132"/>
    </source>
</evidence>